<dbReference type="InParanoid" id="Q0U8C9"/>
<dbReference type="RefSeq" id="XP_001802216.1">
    <property type="nucleotide sequence ID" value="XM_001802164.1"/>
</dbReference>
<evidence type="ECO:0000256" key="1">
    <source>
        <dbReference type="SAM" id="MobiDB-lite"/>
    </source>
</evidence>
<dbReference type="EMBL" id="CH445345">
    <property type="protein sequence ID" value="EAT80397.1"/>
    <property type="molecule type" value="Genomic_DNA"/>
</dbReference>
<proteinExistence type="predicted"/>
<evidence type="ECO:0000313" key="2">
    <source>
        <dbReference type="EMBL" id="EAT80397.1"/>
    </source>
</evidence>
<accession>Q0U8C9</accession>
<feature type="compositionally biased region" description="Basic and acidic residues" evidence="1">
    <location>
        <begin position="36"/>
        <end position="47"/>
    </location>
</feature>
<sequence length="60" mass="6782">MDNHQGYSIFSSTPSQTQELIMEVAFASDKRAGLQELRSRDSKDAETSKLQTPLALRCRH</sequence>
<gene>
    <name evidence="2" type="ORF">SNOG_11985</name>
</gene>
<reference evidence="3" key="1">
    <citation type="journal article" date="2007" name="Plant Cell">
        <title>Dothideomycete-plant interactions illuminated by genome sequencing and EST analysis of the wheat pathogen Stagonospora nodorum.</title>
        <authorList>
            <person name="Hane J.K."/>
            <person name="Lowe R.G."/>
            <person name="Solomon P.S."/>
            <person name="Tan K.C."/>
            <person name="Schoch C.L."/>
            <person name="Spatafora J.W."/>
            <person name="Crous P.W."/>
            <person name="Kodira C."/>
            <person name="Birren B.W."/>
            <person name="Galagan J.E."/>
            <person name="Torriani S.F."/>
            <person name="McDonald B.A."/>
            <person name="Oliver R.P."/>
        </authorList>
    </citation>
    <scope>NUCLEOTIDE SEQUENCE [LARGE SCALE GENOMIC DNA]</scope>
    <source>
        <strain evidence="3">SN15 / ATCC MYA-4574 / FGSC 10173</strain>
    </source>
</reference>
<name>Q0U8C9_PHANO</name>
<dbReference type="Proteomes" id="UP000001055">
    <property type="component" value="Unassembled WGS sequence"/>
</dbReference>
<feature type="region of interest" description="Disordered" evidence="1">
    <location>
        <begin position="36"/>
        <end position="60"/>
    </location>
</feature>
<dbReference type="KEGG" id="pno:SNOG_11985"/>
<dbReference type="GeneID" id="5979126"/>
<organism evidence="2 3">
    <name type="scientific">Phaeosphaeria nodorum (strain SN15 / ATCC MYA-4574 / FGSC 10173)</name>
    <name type="common">Glume blotch fungus</name>
    <name type="synonym">Parastagonospora nodorum</name>
    <dbReference type="NCBI Taxonomy" id="321614"/>
    <lineage>
        <taxon>Eukaryota</taxon>
        <taxon>Fungi</taxon>
        <taxon>Dikarya</taxon>
        <taxon>Ascomycota</taxon>
        <taxon>Pezizomycotina</taxon>
        <taxon>Dothideomycetes</taxon>
        <taxon>Pleosporomycetidae</taxon>
        <taxon>Pleosporales</taxon>
        <taxon>Pleosporineae</taxon>
        <taxon>Phaeosphaeriaceae</taxon>
        <taxon>Parastagonospora</taxon>
    </lineage>
</organism>
<evidence type="ECO:0000313" key="3">
    <source>
        <dbReference type="Proteomes" id="UP000001055"/>
    </source>
</evidence>
<dbReference type="AlphaFoldDB" id="Q0U8C9"/>
<protein>
    <submittedName>
        <fullName evidence="2">Uncharacterized protein</fullName>
    </submittedName>
</protein>